<dbReference type="Pfam" id="PF04854">
    <property type="entry name" value="DUF624"/>
    <property type="match status" value="1"/>
</dbReference>
<keyword evidence="3" id="KW-1185">Reference proteome</keyword>
<proteinExistence type="predicted"/>
<name>A0ABY9Q994_GEOTD</name>
<feature type="transmembrane region" description="Helical" evidence="1">
    <location>
        <begin position="146"/>
        <end position="172"/>
    </location>
</feature>
<keyword evidence="1" id="KW-0472">Membrane</keyword>
<sequence>MRTGLVDGKLYRICEWITRLAYVNLLWIFFTIIGLVIFGIAPATVALFTIIRKWIFFHDTEIPVLKTFARTYKCEFWRANRIGLLLMAIAYIFYIDIIYLAHVPPEWKLPFSVALLIIFLFYMVMLLYVFPIYVHYELRFWQYMKYAFMIGMANPLMTLIMLASVGILFLILMYIPGLIPFFSISLAALVVMGSALRVFRKMEEKQAIWQQGK</sequence>
<dbReference type="InterPro" id="IPR006938">
    <property type="entry name" value="DUF624"/>
</dbReference>
<evidence type="ECO:0000256" key="1">
    <source>
        <dbReference type="SAM" id="Phobius"/>
    </source>
</evidence>
<keyword evidence="1" id="KW-1133">Transmembrane helix</keyword>
<dbReference type="RefSeq" id="WP_008880077.1">
    <property type="nucleotide sequence ID" value="NZ_CP017690.1"/>
</dbReference>
<reference evidence="2 3" key="1">
    <citation type="submission" date="2023-08" db="EMBL/GenBank/DDBJ databases">
        <title>Complete genome sequence of Geobacillus thermodenitrificans K1041, a genetically tractable strain representative of the genus Geobacillus.</title>
        <authorList>
            <person name="Kani S."/>
            <person name="Suzuki H."/>
        </authorList>
    </citation>
    <scope>NUCLEOTIDE SEQUENCE [LARGE SCALE GENOMIC DNA]</scope>
    <source>
        <strain evidence="2 3">K1041</strain>
    </source>
</reference>
<feature type="transmembrane region" description="Helical" evidence="1">
    <location>
        <begin position="82"/>
        <end position="101"/>
    </location>
</feature>
<dbReference type="EMBL" id="CP133461">
    <property type="protein sequence ID" value="WMV74683.1"/>
    <property type="molecule type" value="Genomic_DNA"/>
</dbReference>
<feature type="transmembrane region" description="Helical" evidence="1">
    <location>
        <begin position="25"/>
        <end position="51"/>
    </location>
</feature>
<organism evidence="2 3">
    <name type="scientific">Geobacillus thermodenitrificans</name>
    <dbReference type="NCBI Taxonomy" id="33940"/>
    <lineage>
        <taxon>Bacteria</taxon>
        <taxon>Bacillati</taxon>
        <taxon>Bacillota</taxon>
        <taxon>Bacilli</taxon>
        <taxon>Bacillales</taxon>
        <taxon>Anoxybacillaceae</taxon>
        <taxon>Geobacillus</taxon>
    </lineage>
</organism>
<dbReference type="GeneID" id="87624073"/>
<evidence type="ECO:0000313" key="2">
    <source>
        <dbReference type="EMBL" id="WMV74683.1"/>
    </source>
</evidence>
<protein>
    <submittedName>
        <fullName evidence="2">YesL family protein</fullName>
    </submittedName>
</protein>
<feature type="transmembrane region" description="Helical" evidence="1">
    <location>
        <begin position="178"/>
        <end position="199"/>
    </location>
</feature>
<feature type="transmembrane region" description="Helical" evidence="1">
    <location>
        <begin position="113"/>
        <end position="134"/>
    </location>
</feature>
<keyword evidence="1" id="KW-0812">Transmembrane</keyword>
<dbReference type="Proteomes" id="UP001297580">
    <property type="component" value="Chromosome"/>
</dbReference>
<accession>A0ABY9Q994</accession>
<evidence type="ECO:0000313" key="3">
    <source>
        <dbReference type="Proteomes" id="UP001297580"/>
    </source>
</evidence>
<gene>
    <name evidence="2" type="ORF">HSX42_10190</name>
</gene>